<dbReference type="HOGENOM" id="CLU_000315_4_0_1"/>
<evidence type="ECO:0000313" key="6">
    <source>
        <dbReference type="EMBL" id="EFQ99758.1"/>
    </source>
</evidence>
<keyword evidence="2" id="KW-0378">Hydrolase</keyword>
<organism evidence="7">
    <name type="scientific">Arthroderma gypseum (strain ATCC MYA-4604 / CBS 118893)</name>
    <name type="common">Microsporum gypseum</name>
    <dbReference type="NCBI Taxonomy" id="535722"/>
    <lineage>
        <taxon>Eukaryota</taxon>
        <taxon>Fungi</taxon>
        <taxon>Dikarya</taxon>
        <taxon>Ascomycota</taxon>
        <taxon>Pezizomycotina</taxon>
        <taxon>Eurotiomycetes</taxon>
        <taxon>Eurotiomycetidae</taxon>
        <taxon>Onygenales</taxon>
        <taxon>Arthrodermataceae</taxon>
        <taxon>Nannizzia</taxon>
    </lineage>
</organism>
<dbReference type="InterPro" id="IPR029256">
    <property type="entry name" value="Heliccase-ass-bd"/>
</dbReference>
<dbReference type="InterPro" id="IPR057931">
    <property type="entry name" value="RHH_ERCC6L2"/>
</dbReference>
<keyword evidence="7" id="KW-1185">Reference proteome</keyword>
<dbReference type="EMBL" id="DS989823">
    <property type="protein sequence ID" value="EFQ99758.1"/>
    <property type="molecule type" value="Genomic_DNA"/>
</dbReference>
<dbReference type="PANTHER" id="PTHR45629">
    <property type="entry name" value="SNF2/RAD54 FAMILY MEMBER"/>
    <property type="match status" value="1"/>
</dbReference>
<evidence type="ECO:0000256" key="2">
    <source>
        <dbReference type="ARBA" id="ARBA00022801"/>
    </source>
</evidence>
<evidence type="ECO:0000256" key="3">
    <source>
        <dbReference type="ARBA" id="ARBA00022840"/>
    </source>
</evidence>
<dbReference type="InterPro" id="IPR000330">
    <property type="entry name" value="SNF2_N"/>
</dbReference>
<dbReference type="InterPro" id="IPR050496">
    <property type="entry name" value="SNF2_RAD54_helicase_repair"/>
</dbReference>
<dbReference type="SUPFAM" id="SSF52540">
    <property type="entry name" value="P-loop containing nucleoside triphosphate hydrolases"/>
    <property type="match status" value="2"/>
</dbReference>
<feature type="compositionally biased region" description="Basic and acidic residues" evidence="4">
    <location>
        <begin position="110"/>
        <end position="122"/>
    </location>
</feature>
<proteinExistence type="predicted"/>
<protein>
    <submittedName>
        <fullName evidence="6">Chromatin-remodeling complex ATPase chain isw-1</fullName>
    </submittedName>
</protein>
<sequence length="945" mass="107378">MPTHWELQDPDATTEDSDDDDLGCPSVARVSTKRRSPVQLSTTAKEDDLIDLSKTASEEESDDEFNNGEAAYKEFKNRKTVQRKRSAAQMRKRRKIQRDSIVGRRNTGTESRKPTHLPREYGDLSSDDEMMEETLPDYLKRRRGAFDKKREQLLEPGLKLPPDFDNVGFSDDEQLNSLIEKPSFSHAKHSRKYEDIQLPYSLGLIPAPIAQWLRDYQVEGVSFLHELFVYQKGGILGDDMGLGKTVQVIAFLTAAYGKTGDERDAKRMRKMRRKRENYVESSDVNWMNLIDGVGGMWDVYHGESKDAALKSASDRKSETAKAMNELNALCRIGLTGTAIQNKYEELWTLLNWTNPGQFGPISTWKSTICEPLKVGQSHDATIYQLSRARKTARKLVKNLLPAFFLRRMKSLIADQLPKKSDRVVFCPLTETQSDAYENFLNSDIIDYIKNSSDYCSCGSGKKAGWCCRMFLPQGGKWQSYVFPAISNLQKISNHLAILIPQPMDPKDKQAKDLEMLQVAVPDQWRELYRTRGSIINYSNPEFCGKWKVLKKLLKWWHANGDKVLVFSHNVRLLKMLQMLFNHTSYNVSYLDGSMSYEDRSNVVNAFNSDPRQFVFLISTKAGGVGLNITSANKVVVVDPNWNPAYDLQAQDRAYRIGQLRDVEVFRLVSAGTIEEIVYARQIYKQQQANIGYNASTERRYFRGVQEKKDQKGEIFGLANLFEYQNNNVVLRDIVNKTNIAESKAGVQVIDFEMEGGKSHSNDDREDDKPHSSTPDENDDLAMSQLAALVRGEGIGEESKKLAPTLKHDPIQAILAGAGVEYTHENTEVVGSSKVEAQLSRRAELVNDGEEIGEEQVFRPESREGKPSSILVRGKNGQSATFKYHPPPEVMKRQFCSMAARYGFRDVTEFALTVEGLTPAQRRTWLENWYKERREKLLGGRNLKGS</sequence>
<gene>
    <name evidence="6" type="ORF">MGYG_02771</name>
</gene>
<reference evidence="7" key="1">
    <citation type="journal article" date="2012" name="MBio">
        <title>Comparative genome analysis of Trichophyton rubrum and related dermatophytes reveals candidate genes involved in infection.</title>
        <authorList>
            <person name="Martinez D.A."/>
            <person name="Oliver B.G."/>
            <person name="Graeser Y."/>
            <person name="Goldberg J.M."/>
            <person name="Li W."/>
            <person name="Martinez-Rossi N.M."/>
            <person name="Monod M."/>
            <person name="Shelest E."/>
            <person name="Barton R.C."/>
            <person name="Birch E."/>
            <person name="Brakhage A.A."/>
            <person name="Chen Z."/>
            <person name="Gurr S.J."/>
            <person name="Heiman D."/>
            <person name="Heitman J."/>
            <person name="Kosti I."/>
            <person name="Rossi A."/>
            <person name="Saif S."/>
            <person name="Samalova M."/>
            <person name="Saunders C.W."/>
            <person name="Shea T."/>
            <person name="Summerbell R.C."/>
            <person name="Xu J."/>
            <person name="Young S."/>
            <person name="Zeng Q."/>
            <person name="Birren B.W."/>
            <person name="Cuomo C.A."/>
            <person name="White T.C."/>
        </authorList>
    </citation>
    <scope>NUCLEOTIDE SEQUENCE [LARGE SCALE GENOMIC DNA]</scope>
    <source>
        <strain evidence="7">ATCC MYA-4604 / CBS 118893</strain>
    </source>
</reference>
<dbReference type="AlphaFoldDB" id="E4UP05"/>
<feature type="compositionally biased region" description="Basic residues" evidence="4">
    <location>
        <begin position="78"/>
        <end position="96"/>
    </location>
</feature>
<dbReference type="GeneID" id="10030547"/>
<feature type="region of interest" description="Disordered" evidence="4">
    <location>
        <begin position="1"/>
        <end position="127"/>
    </location>
</feature>
<accession>E4UP05</accession>
<dbReference type="Gene3D" id="3.40.50.10810">
    <property type="entry name" value="Tandem AAA-ATPase domain"/>
    <property type="match status" value="2"/>
</dbReference>
<dbReference type="RefSeq" id="XP_003175241.1">
    <property type="nucleotide sequence ID" value="XM_003175193.1"/>
</dbReference>
<feature type="region of interest" description="Disordered" evidence="4">
    <location>
        <begin position="752"/>
        <end position="779"/>
    </location>
</feature>
<dbReference type="Pfam" id="PF25806">
    <property type="entry name" value="RHH_ERCC6L2"/>
    <property type="match status" value="1"/>
</dbReference>
<dbReference type="eggNOG" id="KOG0387">
    <property type="taxonomic scope" value="Eukaryota"/>
</dbReference>
<dbReference type="Pfam" id="PF00176">
    <property type="entry name" value="SNF2-rel_dom"/>
    <property type="match status" value="2"/>
</dbReference>
<dbReference type="Proteomes" id="UP000002669">
    <property type="component" value="Unassembled WGS sequence"/>
</dbReference>
<dbReference type="SMART" id="SM00490">
    <property type="entry name" value="HELICc"/>
    <property type="match status" value="1"/>
</dbReference>
<evidence type="ECO:0000259" key="5">
    <source>
        <dbReference type="PROSITE" id="PS51194"/>
    </source>
</evidence>
<dbReference type="Pfam" id="PF14773">
    <property type="entry name" value="VIGSSK"/>
    <property type="match status" value="1"/>
</dbReference>
<keyword evidence="3" id="KW-0067">ATP-binding</keyword>
<dbReference type="Pfam" id="PF00271">
    <property type="entry name" value="Helicase_C"/>
    <property type="match status" value="1"/>
</dbReference>
<feature type="compositionally biased region" description="Basic and acidic residues" evidence="4">
    <location>
        <begin position="754"/>
        <end position="770"/>
    </location>
</feature>
<dbReference type="InterPro" id="IPR001650">
    <property type="entry name" value="Helicase_C-like"/>
</dbReference>
<feature type="compositionally biased region" description="Acidic residues" evidence="4">
    <location>
        <begin position="8"/>
        <end position="22"/>
    </location>
</feature>
<dbReference type="InParanoid" id="E4UP05"/>
<feature type="domain" description="Helicase C-terminal" evidence="5">
    <location>
        <begin position="548"/>
        <end position="702"/>
    </location>
</feature>
<dbReference type="PANTHER" id="PTHR45629:SF7">
    <property type="entry name" value="DNA EXCISION REPAIR PROTEIN ERCC-6-RELATED"/>
    <property type="match status" value="1"/>
</dbReference>
<dbReference type="OMA" id="IMITTYD"/>
<evidence type="ECO:0000313" key="7">
    <source>
        <dbReference type="Proteomes" id="UP000002669"/>
    </source>
</evidence>
<evidence type="ECO:0000256" key="4">
    <source>
        <dbReference type="SAM" id="MobiDB-lite"/>
    </source>
</evidence>
<dbReference type="InterPro" id="IPR038718">
    <property type="entry name" value="SNF2-like_sf"/>
</dbReference>
<evidence type="ECO:0000256" key="1">
    <source>
        <dbReference type="ARBA" id="ARBA00022741"/>
    </source>
</evidence>
<dbReference type="VEuPathDB" id="FungiDB:MGYG_02771"/>
<dbReference type="CDD" id="cd18793">
    <property type="entry name" value="SF2_C_SNF"/>
    <property type="match status" value="1"/>
</dbReference>
<name>E4UP05_ARTGP</name>
<dbReference type="OrthoDB" id="413460at2759"/>
<keyword evidence="1" id="KW-0547">Nucleotide-binding</keyword>
<dbReference type="GO" id="GO:0016787">
    <property type="term" value="F:hydrolase activity"/>
    <property type="evidence" value="ECO:0007669"/>
    <property type="project" value="UniProtKB-KW"/>
</dbReference>
<dbReference type="PROSITE" id="PS51194">
    <property type="entry name" value="HELICASE_CTER"/>
    <property type="match status" value="1"/>
</dbReference>
<dbReference type="Gene3D" id="3.40.50.300">
    <property type="entry name" value="P-loop containing nucleotide triphosphate hydrolases"/>
    <property type="match status" value="1"/>
</dbReference>
<dbReference type="GO" id="GO:0005524">
    <property type="term" value="F:ATP binding"/>
    <property type="evidence" value="ECO:0007669"/>
    <property type="project" value="InterPro"/>
</dbReference>
<dbReference type="InterPro" id="IPR027417">
    <property type="entry name" value="P-loop_NTPase"/>
</dbReference>
<dbReference type="InterPro" id="IPR049730">
    <property type="entry name" value="SNF2/RAD54-like_C"/>
</dbReference>
<dbReference type="STRING" id="535722.E4UP05"/>